<dbReference type="InterPro" id="IPR036864">
    <property type="entry name" value="Zn2-C6_fun-type_DNA-bd_sf"/>
</dbReference>
<sequence length="709" mass="78696">MVDATPVGRGSAPLSSNPRQNATVPGKSGTRGRYAAKACQECRRRRAKCDGQKPACSRCSGRQLECVYTTEEDGRGMAPKAYVRQLQARIQILEEILRMHSIDIDASAAQLMQQDVVPQSSTTDVSATALDQLCDAVEGALALDESMNFDQDGEARYFGTTSGRLAFRASDDAQDLSPQEHSSPLMNLYDTALGDQIIVDQDVEAHLLDLYFIWNNPWFPFVDEALFRDSKRNKGRYYSPLLLHCILACGSRYSDRTEARSNPEDANTAGHPFLDTIETLLHDELKRPNITTIQSLSVLSIVYFGSGQDAAGWLYSGMANRLVVDMGLHLDPDSLASSVRMTVEEAELRRQLYWALYCVDKTSAGYTGRVCAMLDFQGAVKMPEIPTHAQQSDPRHALYSVSPRIFVALLASWIKLSQIMERILSNLYAPKKLSVGDQRRNFFDSTLLELKSWLYGLCTELKPIQGGAPNRFPQAYTLGMVYHTVVILLARPYIQRPRPSSPLRVPEKQVDPLTQKAVTIYLEAARSTSSLGDQYRQVFGSFRKSPLVATYANLSAALALLDPVCQSRQCHGTSEADDDRVKSCLQTLKELSVAWAPPARYHCSLLKIMRDRMGGKQTGATASKSITKQGSSDLNSQEVGLSSTLSENHDRSDQAIGNMGWPSWALEENPHMQPVLEPDAEILAESDALWDHFTWNWPGVSFLGDYPEG</sequence>
<dbReference type="GO" id="GO:0003677">
    <property type="term" value="F:DNA binding"/>
    <property type="evidence" value="ECO:0007669"/>
    <property type="project" value="UniProtKB-KW"/>
</dbReference>
<evidence type="ECO:0000256" key="3">
    <source>
        <dbReference type="ARBA" id="ARBA00022833"/>
    </source>
</evidence>
<dbReference type="SUPFAM" id="SSF57701">
    <property type="entry name" value="Zn2/Cys6 DNA-binding domain"/>
    <property type="match status" value="1"/>
</dbReference>
<dbReference type="AlphaFoldDB" id="A0A428RR60"/>
<evidence type="ECO:0000256" key="8">
    <source>
        <dbReference type="SAM" id="MobiDB-lite"/>
    </source>
</evidence>
<dbReference type="GO" id="GO:0005634">
    <property type="term" value="C:nucleus"/>
    <property type="evidence" value="ECO:0007669"/>
    <property type="project" value="UniProtKB-SubCell"/>
</dbReference>
<gene>
    <name evidence="10" type="ORF">CEP51_006856</name>
</gene>
<evidence type="ECO:0000256" key="4">
    <source>
        <dbReference type="ARBA" id="ARBA00023015"/>
    </source>
</evidence>
<feature type="region of interest" description="Disordered" evidence="8">
    <location>
        <begin position="617"/>
        <end position="662"/>
    </location>
</feature>
<dbReference type="SMART" id="SM00066">
    <property type="entry name" value="GAL4"/>
    <property type="match status" value="1"/>
</dbReference>
<keyword evidence="2" id="KW-0479">Metal-binding</keyword>
<dbReference type="PROSITE" id="PS00463">
    <property type="entry name" value="ZN2_CY6_FUNGAL_1"/>
    <property type="match status" value="1"/>
</dbReference>
<keyword evidence="11" id="KW-1185">Reference proteome</keyword>
<dbReference type="GO" id="GO:0008270">
    <property type="term" value="F:zinc ion binding"/>
    <property type="evidence" value="ECO:0007669"/>
    <property type="project" value="InterPro"/>
</dbReference>
<protein>
    <recommendedName>
        <fullName evidence="9">Zn(2)-C6 fungal-type domain-containing protein</fullName>
    </recommendedName>
</protein>
<dbReference type="SMART" id="SM00906">
    <property type="entry name" value="Fungal_trans"/>
    <property type="match status" value="1"/>
</dbReference>
<feature type="domain" description="Zn(2)-C6 fungal-type" evidence="9">
    <location>
        <begin position="38"/>
        <end position="68"/>
    </location>
</feature>
<evidence type="ECO:0000256" key="5">
    <source>
        <dbReference type="ARBA" id="ARBA00023125"/>
    </source>
</evidence>
<organism evidence="10 11">
    <name type="scientific">Fusarium floridanum</name>
    <dbReference type="NCBI Taxonomy" id="1325733"/>
    <lineage>
        <taxon>Eukaryota</taxon>
        <taxon>Fungi</taxon>
        <taxon>Dikarya</taxon>
        <taxon>Ascomycota</taxon>
        <taxon>Pezizomycotina</taxon>
        <taxon>Sordariomycetes</taxon>
        <taxon>Hypocreomycetidae</taxon>
        <taxon>Hypocreales</taxon>
        <taxon>Nectriaceae</taxon>
        <taxon>Fusarium</taxon>
        <taxon>Fusarium solani species complex</taxon>
    </lineage>
</organism>
<name>A0A428RR60_9HYPO</name>
<dbReference type="PANTHER" id="PTHR31313:SF83">
    <property type="entry name" value="ZN(II)2CYS6 TRANSCRIPTION FACTOR (EUROFUNG)"/>
    <property type="match status" value="1"/>
</dbReference>
<dbReference type="Proteomes" id="UP000287972">
    <property type="component" value="Unassembled WGS sequence"/>
</dbReference>
<comment type="subcellular location">
    <subcellularLocation>
        <location evidence="1">Nucleus</location>
    </subcellularLocation>
</comment>
<reference evidence="10 11" key="1">
    <citation type="submission" date="2017-06" db="EMBL/GenBank/DDBJ databases">
        <title>Comparative genomic analysis of Ambrosia Fusariam Clade fungi.</title>
        <authorList>
            <person name="Stajich J.E."/>
            <person name="Carrillo J."/>
            <person name="Kijimoto T."/>
            <person name="Eskalen A."/>
            <person name="O'Donnell K."/>
            <person name="Kasson M."/>
        </authorList>
    </citation>
    <scope>NUCLEOTIDE SEQUENCE [LARGE SCALE GENOMIC DNA]</scope>
    <source>
        <strain evidence="10 11">NRRL62606</strain>
    </source>
</reference>
<feature type="compositionally biased region" description="Polar residues" evidence="8">
    <location>
        <begin position="13"/>
        <end position="23"/>
    </location>
</feature>
<evidence type="ECO:0000259" key="9">
    <source>
        <dbReference type="PROSITE" id="PS50048"/>
    </source>
</evidence>
<keyword evidence="5" id="KW-0238">DNA-binding</keyword>
<dbReference type="CDD" id="cd12148">
    <property type="entry name" value="fungal_TF_MHR"/>
    <property type="match status" value="1"/>
</dbReference>
<evidence type="ECO:0000256" key="6">
    <source>
        <dbReference type="ARBA" id="ARBA00023163"/>
    </source>
</evidence>
<keyword evidence="3" id="KW-0862">Zinc</keyword>
<evidence type="ECO:0000313" key="11">
    <source>
        <dbReference type="Proteomes" id="UP000287972"/>
    </source>
</evidence>
<evidence type="ECO:0000256" key="7">
    <source>
        <dbReference type="ARBA" id="ARBA00023242"/>
    </source>
</evidence>
<accession>A0A428RR60</accession>
<dbReference type="EMBL" id="NKCL01000155">
    <property type="protein sequence ID" value="RSL80066.1"/>
    <property type="molecule type" value="Genomic_DNA"/>
</dbReference>
<dbReference type="InterPro" id="IPR007219">
    <property type="entry name" value="XnlR_reg_dom"/>
</dbReference>
<evidence type="ECO:0000256" key="2">
    <source>
        <dbReference type="ARBA" id="ARBA00022723"/>
    </source>
</evidence>
<dbReference type="PROSITE" id="PS50048">
    <property type="entry name" value="ZN2_CY6_FUNGAL_2"/>
    <property type="match status" value="1"/>
</dbReference>
<dbReference type="PANTHER" id="PTHR31313">
    <property type="entry name" value="TY1 ENHANCER ACTIVATOR"/>
    <property type="match status" value="1"/>
</dbReference>
<dbReference type="GO" id="GO:0000981">
    <property type="term" value="F:DNA-binding transcription factor activity, RNA polymerase II-specific"/>
    <property type="evidence" value="ECO:0007669"/>
    <property type="project" value="InterPro"/>
</dbReference>
<dbReference type="InterPro" id="IPR001138">
    <property type="entry name" value="Zn2Cys6_DnaBD"/>
</dbReference>
<proteinExistence type="predicted"/>
<keyword evidence="6" id="KW-0804">Transcription</keyword>
<evidence type="ECO:0000256" key="1">
    <source>
        <dbReference type="ARBA" id="ARBA00004123"/>
    </source>
</evidence>
<dbReference type="Gene3D" id="4.10.240.10">
    <property type="entry name" value="Zn(2)-C6 fungal-type DNA-binding domain"/>
    <property type="match status" value="1"/>
</dbReference>
<dbReference type="CDD" id="cd00067">
    <property type="entry name" value="GAL4"/>
    <property type="match status" value="1"/>
</dbReference>
<keyword evidence="7" id="KW-0539">Nucleus</keyword>
<feature type="region of interest" description="Disordered" evidence="8">
    <location>
        <begin position="1"/>
        <end position="30"/>
    </location>
</feature>
<evidence type="ECO:0000313" key="10">
    <source>
        <dbReference type="EMBL" id="RSL80066.1"/>
    </source>
</evidence>
<dbReference type="Pfam" id="PF04082">
    <property type="entry name" value="Fungal_trans"/>
    <property type="match status" value="1"/>
</dbReference>
<feature type="compositionally biased region" description="Polar residues" evidence="8">
    <location>
        <begin position="618"/>
        <end position="646"/>
    </location>
</feature>
<dbReference type="GO" id="GO:0006351">
    <property type="term" value="P:DNA-templated transcription"/>
    <property type="evidence" value="ECO:0007669"/>
    <property type="project" value="InterPro"/>
</dbReference>
<comment type="caution">
    <text evidence="10">The sequence shown here is derived from an EMBL/GenBank/DDBJ whole genome shotgun (WGS) entry which is preliminary data.</text>
</comment>
<keyword evidence="4" id="KW-0805">Transcription regulation</keyword>
<dbReference type="Pfam" id="PF00172">
    <property type="entry name" value="Zn_clus"/>
    <property type="match status" value="1"/>
</dbReference>
<dbReference type="InterPro" id="IPR051615">
    <property type="entry name" value="Transcr_Regulatory_Elem"/>
</dbReference>